<dbReference type="GO" id="GO:0016020">
    <property type="term" value="C:membrane"/>
    <property type="evidence" value="ECO:0007669"/>
    <property type="project" value="TreeGrafter"/>
</dbReference>
<dbReference type="GO" id="GO:0016491">
    <property type="term" value="F:oxidoreductase activity"/>
    <property type="evidence" value="ECO:0007669"/>
    <property type="project" value="UniProtKB-KW"/>
</dbReference>
<proteinExistence type="inferred from homology"/>
<evidence type="ECO:0000313" key="4">
    <source>
        <dbReference type="EMBL" id="NDU99479.1"/>
    </source>
</evidence>
<keyword evidence="2" id="KW-0560">Oxidoreductase</keyword>
<dbReference type="Proteomes" id="UP000474757">
    <property type="component" value="Unassembled WGS sequence"/>
</dbReference>
<dbReference type="PANTHER" id="PTHR44196:SF1">
    <property type="entry name" value="DEHYDROGENASE_REDUCTASE SDR FAMILY MEMBER 7B"/>
    <property type="match status" value="1"/>
</dbReference>
<dbReference type="Gene3D" id="3.40.50.720">
    <property type="entry name" value="NAD(P)-binding Rossmann-like Domain"/>
    <property type="match status" value="1"/>
</dbReference>
<reference evidence="4 5" key="1">
    <citation type="submission" date="2020-02" db="EMBL/GenBank/DDBJ databases">
        <title>Pseudoroseicyclus tamarix, sp. nov., isolated from offshore sediment of a Tamarix chinensis forest.</title>
        <authorList>
            <person name="Gai Y."/>
        </authorList>
    </citation>
    <scope>NUCLEOTIDE SEQUENCE [LARGE SCALE GENOMIC DNA]</scope>
    <source>
        <strain evidence="4 5">CLL3-39</strain>
    </source>
</reference>
<organism evidence="4 5">
    <name type="scientific">Pseudoroseicyclus tamaricis</name>
    <dbReference type="NCBI Taxonomy" id="2705421"/>
    <lineage>
        <taxon>Bacteria</taxon>
        <taxon>Pseudomonadati</taxon>
        <taxon>Pseudomonadota</taxon>
        <taxon>Alphaproteobacteria</taxon>
        <taxon>Rhodobacterales</taxon>
        <taxon>Paracoccaceae</taxon>
        <taxon>Pseudoroseicyclus</taxon>
    </lineage>
</organism>
<dbReference type="Pfam" id="PF00106">
    <property type="entry name" value="adh_short"/>
    <property type="match status" value="1"/>
</dbReference>
<sequence length="246" mass="25295">MAVVTGAGSGLGRELAVALTGRGQRVAGLGRRAEALEETAARAGELFLPVPADVADPESLAEAFGRVRDVGPVSILINNAAVYPRADFLQESAGDFAAVMATNLTGYAAAAKEALRDMVAAGEGRILNVSSFAGVAPLAGSGAYSVSKEAGRALTRAMIADLGARFPRIVINDWMPGALNTGMGLATGLDPAVAAGWGATLALWQEPSLTGTTWEMDREIPPPMGLKRRVAAKVGMAERAPARRLG</sequence>
<dbReference type="InterPro" id="IPR036291">
    <property type="entry name" value="NAD(P)-bd_dom_sf"/>
</dbReference>
<evidence type="ECO:0000256" key="1">
    <source>
        <dbReference type="ARBA" id="ARBA00006484"/>
    </source>
</evidence>
<accession>A0A6B2JNC1</accession>
<keyword evidence="5" id="KW-1185">Reference proteome</keyword>
<name>A0A6B2JNC1_9RHOB</name>
<dbReference type="AlphaFoldDB" id="A0A6B2JNC1"/>
<comment type="similarity">
    <text evidence="1 3">Belongs to the short-chain dehydrogenases/reductases (SDR) family.</text>
</comment>
<evidence type="ECO:0000256" key="3">
    <source>
        <dbReference type="RuleBase" id="RU000363"/>
    </source>
</evidence>
<dbReference type="SUPFAM" id="SSF51735">
    <property type="entry name" value="NAD(P)-binding Rossmann-fold domains"/>
    <property type="match status" value="1"/>
</dbReference>
<protein>
    <submittedName>
        <fullName evidence="4">SDR family oxidoreductase</fullName>
    </submittedName>
</protein>
<dbReference type="EMBL" id="JAAGAB010000001">
    <property type="protein sequence ID" value="NDU99479.1"/>
    <property type="molecule type" value="Genomic_DNA"/>
</dbReference>
<dbReference type="PANTHER" id="PTHR44196">
    <property type="entry name" value="DEHYDROGENASE/REDUCTASE SDR FAMILY MEMBER 7B"/>
    <property type="match status" value="1"/>
</dbReference>
<dbReference type="PRINTS" id="PR00081">
    <property type="entry name" value="GDHRDH"/>
</dbReference>
<dbReference type="InterPro" id="IPR002347">
    <property type="entry name" value="SDR_fam"/>
</dbReference>
<evidence type="ECO:0000313" key="5">
    <source>
        <dbReference type="Proteomes" id="UP000474757"/>
    </source>
</evidence>
<dbReference type="PRINTS" id="PR00080">
    <property type="entry name" value="SDRFAMILY"/>
</dbReference>
<dbReference type="CDD" id="cd05233">
    <property type="entry name" value="SDR_c"/>
    <property type="match status" value="1"/>
</dbReference>
<gene>
    <name evidence="4" type="ORF">GZA08_00665</name>
</gene>
<evidence type="ECO:0000256" key="2">
    <source>
        <dbReference type="ARBA" id="ARBA00023002"/>
    </source>
</evidence>
<comment type="caution">
    <text evidence="4">The sequence shown here is derived from an EMBL/GenBank/DDBJ whole genome shotgun (WGS) entry which is preliminary data.</text>
</comment>